<comment type="caution">
    <text evidence="2">The sequence shown here is derived from an EMBL/GenBank/DDBJ whole genome shotgun (WGS) entry which is preliminary data.</text>
</comment>
<dbReference type="EMBL" id="JBAMIC010000019">
    <property type="protein sequence ID" value="KAK7093668.1"/>
    <property type="molecule type" value="Genomic_DNA"/>
</dbReference>
<evidence type="ECO:0000313" key="3">
    <source>
        <dbReference type="Proteomes" id="UP001374579"/>
    </source>
</evidence>
<feature type="transmembrane region" description="Helical" evidence="1">
    <location>
        <begin position="25"/>
        <end position="45"/>
    </location>
</feature>
<keyword evidence="1" id="KW-0472">Membrane</keyword>
<dbReference type="Proteomes" id="UP001374579">
    <property type="component" value="Unassembled WGS sequence"/>
</dbReference>
<reference evidence="2 3" key="1">
    <citation type="submission" date="2024-02" db="EMBL/GenBank/DDBJ databases">
        <title>Chromosome-scale genome assembly of the rough periwinkle Littorina saxatilis.</title>
        <authorList>
            <person name="De Jode A."/>
            <person name="Faria R."/>
            <person name="Formenti G."/>
            <person name="Sims Y."/>
            <person name="Smith T.P."/>
            <person name="Tracey A."/>
            <person name="Wood J.M.D."/>
            <person name="Zagrodzka Z.B."/>
            <person name="Johannesson K."/>
            <person name="Butlin R.K."/>
            <person name="Leder E.H."/>
        </authorList>
    </citation>
    <scope>NUCLEOTIDE SEQUENCE [LARGE SCALE GENOMIC DNA]</scope>
    <source>
        <strain evidence="2">Snail1</strain>
        <tissue evidence="2">Muscle</tissue>
    </source>
</reference>
<protein>
    <submittedName>
        <fullName evidence="2">Uncharacterized protein</fullName>
    </submittedName>
</protein>
<feature type="transmembrane region" description="Helical" evidence="1">
    <location>
        <begin position="90"/>
        <end position="109"/>
    </location>
</feature>
<evidence type="ECO:0000256" key="1">
    <source>
        <dbReference type="SAM" id="Phobius"/>
    </source>
</evidence>
<keyword evidence="3" id="KW-1185">Reference proteome</keyword>
<dbReference type="InterPro" id="IPR036259">
    <property type="entry name" value="MFS_trans_sf"/>
</dbReference>
<feature type="transmembrane region" description="Helical" evidence="1">
    <location>
        <begin position="129"/>
        <end position="149"/>
    </location>
</feature>
<keyword evidence="1" id="KW-1133">Transmembrane helix</keyword>
<feature type="transmembrane region" description="Helical" evidence="1">
    <location>
        <begin position="57"/>
        <end position="78"/>
    </location>
</feature>
<gene>
    <name evidence="2" type="ORF">V1264_007371</name>
</gene>
<accession>A0AAN9AUS8</accession>
<keyword evidence="1" id="KW-0812">Transmembrane</keyword>
<name>A0AAN9AUS8_9CAEN</name>
<sequence>MWQYIWAHVIYHLIRWFPRNNRAKITVVMLVLTALLLVPQLWVLLQKHSTRWCSQPLFPLLITSIVFTFFVLGFAFLFVAMVPVPREVKVAFHIFGFINFVTGLVQIILTSKAEDCNSSTEELYKVSLALAVLSGVALVYVVLLLPFWVANQAKRGCVMDFRARQGICYEPVKCCSCLWHI</sequence>
<dbReference type="SUPFAM" id="SSF103473">
    <property type="entry name" value="MFS general substrate transporter"/>
    <property type="match status" value="1"/>
</dbReference>
<evidence type="ECO:0000313" key="2">
    <source>
        <dbReference type="EMBL" id="KAK7093668.1"/>
    </source>
</evidence>
<organism evidence="2 3">
    <name type="scientific">Littorina saxatilis</name>
    <dbReference type="NCBI Taxonomy" id="31220"/>
    <lineage>
        <taxon>Eukaryota</taxon>
        <taxon>Metazoa</taxon>
        <taxon>Spiralia</taxon>
        <taxon>Lophotrochozoa</taxon>
        <taxon>Mollusca</taxon>
        <taxon>Gastropoda</taxon>
        <taxon>Caenogastropoda</taxon>
        <taxon>Littorinimorpha</taxon>
        <taxon>Littorinoidea</taxon>
        <taxon>Littorinidae</taxon>
        <taxon>Littorina</taxon>
    </lineage>
</organism>
<proteinExistence type="predicted"/>
<dbReference type="AlphaFoldDB" id="A0AAN9AUS8"/>